<dbReference type="InterPro" id="IPR050266">
    <property type="entry name" value="AB_hydrolase_sf"/>
</dbReference>
<keyword evidence="3" id="KW-1185">Reference proteome</keyword>
<dbReference type="SUPFAM" id="SSF53474">
    <property type="entry name" value="alpha/beta-Hydrolases"/>
    <property type="match status" value="1"/>
</dbReference>
<dbReference type="PRINTS" id="PR00111">
    <property type="entry name" value="ABHYDROLASE"/>
</dbReference>
<proteinExistence type="predicted"/>
<dbReference type="OrthoDB" id="9785847at2"/>
<reference evidence="2 3" key="1">
    <citation type="submission" date="2019-07" db="EMBL/GenBank/DDBJ databases">
        <title>New species of Amycolatopsis and Streptomyces.</title>
        <authorList>
            <person name="Duangmal K."/>
            <person name="Teo W.F.A."/>
            <person name="Lipun K."/>
        </authorList>
    </citation>
    <scope>NUCLEOTIDE SEQUENCE [LARGE SCALE GENOMIC DNA]</scope>
    <source>
        <strain evidence="2 3">NBRC 106415</strain>
    </source>
</reference>
<dbReference type="Proteomes" id="UP000400924">
    <property type="component" value="Unassembled WGS sequence"/>
</dbReference>
<gene>
    <name evidence="2" type="ORF">FNH08_12980</name>
</gene>
<feature type="domain" description="AB hydrolase-1" evidence="1">
    <location>
        <begin position="26"/>
        <end position="124"/>
    </location>
</feature>
<name>A0A5N8XF34_9ACTN</name>
<protein>
    <submittedName>
        <fullName evidence="2">Alpha/beta hydrolase</fullName>
    </submittedName>
</protein>
<organism evidence="2 3">
    <name type="scientific">Streptomyces spongiae</name>
    <dbReference type="NCBI Taxonomy" id="565072"/>
    <lineage>
        <taxon>Bacteria</taxon>
        <taxon>Bacillati</taxon>
        <taxon>Actinomycetota</taxon>
        <taxon>Actinomycetes</taxon>
        <taxon>Kitasatosporales</taxon>
        <taxon>Streptomycetaceae</taxon>
        <taxon>Streptomyces</taxon>
    </lineage>
</organism>
<sequence>MTLLDPALGPGRARLFCTCLGPSEAPAVLLVHGWGGDGREWSPHAEALADRFRVIVPDLRGHGRSEVPARGNTPAEMAEDLAALIRALGTGPVVAVGHSMGGQVVNLLAVHHPDAVRSVVALDPAHGAQGAEVEGIPARLAEYERYGARAAASFIAGAFSPSAPPGLRAAHIRTMLGTPDHVIAQAYAGMYTDPGAVGVRPDSEVYLRRRTQPALTVWTSREAAEWERGIPAASGSSVRHWPDTGHYLHEEHTDRAIRLIRDRAEAVGPG</sequence>
<dbReference type="RefSeq" id="WP_152771627.1">
    <property type="nucleotide sequence ID" value="NZ_VJZC01000068.1"/>
</dbReference>
<dbReference type="Gene3D" id="3.40.50.1820">
    <property type="entry name" value="alpha/beta hydrolase"/>
    <property type="match status" value="1"/>
</dbReference>
<dbReference type="InterPro" id="IPR029058">
    <property type="entry name" value="AB_hydrolase_fold"/>
</dbReference>
<comment type="caution">
    <text evidence="2">The sequence shown here is derived from an EMBL/GenBank/DDBJ whole genome shotgun (WGS) entry which is preliminary data.</text>
</comment>
<dbReference type="GO" id="GO:0016020">
    <property type="term" value="C:membrane"/>
    <property type="evidence" value="ECO:0007669"/>
    <property type="project" value="TreeGrafter"/>
</dbReference>
<dbReference type="Pfam" id="PF00561">
    <property type="entry name" value="Abhydrolase_1"/>
    <property type="match status" value="1"/>
</dbReference>
<dbReference type="InterPro" id="IPR000073">
    <property type="entry name" value="AB_hydrolase_1"/>
</dbReference>
<evidence type="ECO:0000313" key="3">
    <source>
        <dbReference type="Proteomes" id="UP000400924"/>
    </source>
</evidence>
<keyword evidence="2" id="KW-0378">Hydrolase</keyword>
<dbReference type="EMBL" id="VJZC01000068">
    <property type="protein sequence ID" value="MPY58049.1"/>
    <property type="molecule type" value="Genomic_DNA"/>
</dbReference>
<evidence type="ECO:0000259" key="1">
    <source>
        <dbReference type="Pfam" id="PF00561"/>
    </source>
</evidence>
<dbReference type="GO" id="GO:0016787">
    <property type="term" value="F:hydrolase activity"/>
    <property type="evidence" value="ECO:0007669"/>
    <property type="project" value="UniProtKB-KW"/>
</dbReference>
<evidence type="ECO:0000313" key="2">
    <source>
        <dbReference type="EMBL" id="MPY58049.1"/>
    </source>
</evidence>
<dbReference type="PANTHER" id="PTHR43798:SF33">
    <property type="entry name" value="HYDROLASE, PUTATIVE (AFU_ORTHOLOGUE AFUA_2G14860)-RELATED"/>
    <property type="match status" value="1"/>
</dbReference>
<dbReference type="PANTHER" id="PTHR43798">
    <property type="entry name" value="MONOACYLGLYCEROL LIPASE"/>
    <property type="match status" value="1"/>
</dbReference>
<accession>A0A5N8XF34</accession>
<dbReference type="AlphaFoldDB" id="A0A5N8XF34"/>